<protein>
    <recommendedName>
        <fullName evidence="4">Integral membrane protein</fullName>
    </recommendedName>
</protein>
<keyword evidence="1" id="KW-0812">Transmembrane</keyword>
<accession>A0ABN2AY95</accession>
<keyword evidence="3" id="KW-1185">Reference proteome</keyword>
<feature type="transmembrane region" description="Helical" evidence="1">
    <location>
        <begin position="57"/>
        <end position="86"/>
    </location>
</feature>
<proteinExistence type="predicted"/>
<reference evidence="2 3" key="1">
    <citation type="journal article" date="2019" name="Int. J. Syst. Evol. Microbiol.">
        <title>The Global Catalogue of Microorganisms (GCM) 10K type strain sequencing project: providing services to taxonomists for standard genome sequencing and annotation.</title>
        <authorList>
            <consortium name="The Broad Institute Genomics Platform"/>
            <consortium name="The Broad Institute Genome Sequencing Center for Infectious Disease"/>
            <person name="Wu L."/>
            <person name="Ma J."/>
        </authorList>
    </citation>
    <scope>NUCLEOTIDE SEQUENCE [LARGE SCALE GENOMIC DNA]</scope>
    <source>
        <strain evidence="2 3">JCM 15933</strain>
    </source>
</reference>
<evidence type="ECO:0000313" key="3">
    <source>
        <dbReference type="Proteomes" id="UP001501470"/>
    </source>
</evidence>
<feature type="transmembrane region" description="Helical" evidence="1">
    <location>
        <begin position="263"/>
        <end position="289"/>
    </location>
</feature>
<evidence type="ECO:0000313" key="2">
    <source>
        <dbReference type="EMBL" id="GAA1529764.1"/>
    </source>
</evidence>
<dbReference type="Proteomes" id="UP001501470">
    <property type="component" value="Unassembled WGS sequence"/>
</dbReference>
<evidence type="ECO:0000256" key="1">
    <source>
        <dbReference type="SAM" id="Phobius"/>
    </source>
</evidence>
<organism evidence="2 3">
    <name type="scientific">Dactylosporangium maewongense</name>
    <dbReference type="NCBI Taxonomy" id="634393"/>
    <lineage>
        <taxon>Bacteria</taxon>
        <taxon>Bacillati</taxon>
        <taxon>Actinomycetota</taxon>
        <taxon>Actinomycetes</taxon>
        <taxon>Micromonosporales</taxon>
        <taxon>Micromonosporaceae</taxon>
        <taxon>Dactylosporangium</taxon>
    </lineage>
</organism>
<feature type="transmembrane region" description="Helical" evidence="1">
    <location>
        <begin position="229"/>
        <end position="251"/>
    </location>
</feature>
<gene>
    <name evidence="2" type="ORF">GCM10009827_053830</name>
</gene>
<keyword evidence="1" id="KW-1133">Transmembrane helix</keyword>
<feature type="transmembrane region" description="Helical" evidence="1">
    <location>
        <begin position="199"/>
        <end position="217"/>
    </location>
</feature>
<comment type="caution">
    <text evidence="2">The sequence shown here is derived from an EMBL/GenBank/DDBJ whole genome shotgun (WGS) entry which is preliminary data.</text>
</comment>
<keyword evidence="1" id="KW-0472">Membrane</keyword>
<evidence type="ECO:0008006" key="4">
    <source>
        <dbReference type="Google" id="ProtNLM"/>
    </source>
</evidence>
<dbReference type="EMBL" id="BAAAQD010000011">
    <property type="protein sequence ID" value="GAA1529764.1"/>
    <property type="molecule type" value="Genomic_DNA"/>
</dbReference>
<sequence>MYVALKGSWVAGGTFGVKDLGNLTRGEWAVDNLVTGGLAVAGVGVALAAIRPWGMRVPVWLVAVPMWVGAGLLAPFVVLMPAAAALKAAGWWEPPPPPDGDPTLRPWTFVIVYGSFVVLGVALAVALLLYARDRFRPVVAGSVGQAPRGLTHAAQVPLAWVAAVIAAGLAVLRLSWVLGGTAGLRSGAGRDAWLRLQDTVTAAQFLCAAIGLLVMVHRWGPRRRFAVPLVATWLGAGGMVAGGFLSMPTILAGQRWTAHGQTFAGYATATFLTCVAGALISVVALFLLVERAGTVKRDQLSA</sequence>
<name>A0ABN2AY95_9ACTN</name>
<feature type="transmembrane region" description="Helical" evidence="1">
    <location>
        <begin position="33"/>
        <end position="50"/>
    </location>
</feature>
<feature type="transmembrane region" description="Helical" evidence="1">
    <location>
        <begin position="158"/>
        <end position="179"/>
    </location>
</feature>
<feature type="transmembrane region" description="Helical" evidence="1">
    <location>
        <begin position="106"/>
        <end position="130"/>
    </location>
</feature>